<gene>
    <name evidence="1" type="ORF">LENED_007735</name>
</gene>
<reference evidence="1 2" key="1">
    <citation type="submission" date="2016-08" db="EMBL/GenBank/DDBJ databases">
        <authorList>
            <consortium name="Lentinula edodes genome sequencing consortium"/>
            <person name="Sakamoto Y."/>
            <person name="Nakade K."/>
            <person name="Sato S."/>
            <person name="Yoshida Y."/>
            <person name="Miyazaki K."/>
            <person name="Natsume S."/>
            <person name="Konno N."/>
        </authorList>
    </citation>
    <scope>NUCLEOTIDE SEQUENCE [LARGE SCALE GENOMIC DNA]</scope>
    <source>
        <strain evidence="1 2">NBRC 111202</strain>
    </source>
</reference>
<protein>
    <submittedName>
        <fullName evidence="1">Uncharacterized protein</fullName>
    </submittedName>
</protein>
<organism evidence="1 2">
    <name type="scientific">Lentinula edodes</name>
    <name type="common">Shiitake mushroom</name>
    <name type="synonym">Lentinus edodes</name>
    <dbReference type="NCBI Taxonomy" id="5353"/>
    <lineage>
        <taxon>Eukaryota</taxon>
        <taxon>Fungi</taxon>
        <taxon>Dikarya</taxon>
        <taxon>Basidiomycota</taxon>
        <taxon>Agaricomycotina</taxon>
        <taxon>Agaricomycetes</taxon>
        <taxon>Agaricomycetidae</taxon>
        <taxon>Agaricales</taxon>
        <taxon>Marasmiineae</taxon>
        <taxon>Omphalotaceae</taxon>
        <taxon>Lentinula</taxon>
    </lineage>
</organism>
<evidence type="ECO:0000313" key="1">
    <source>
        <dbReference type="EMBL" id="GAW05850.1"/>
    </source>
</evidence>
<dbReference type="EMBL" id="BDGU01000277">
    <property type="protein sequence ID" value="GAW05850.1"/>
    <property type="molecule type" value="Genomic_DNA"/>
</dbReference>
<comment type="caution">
    <text evidence="1">The sequence shown here is derived from an EMBL/GenBank/DDBJ whole genome shotgun (WGS) entry which is preliminary data.</text>
</comment>
<proteinExistence type="predicted"/>
<keyword evidence="2" id="KW-1185">Reference proteome</keyword>
<dbReference type="AlphaFoldDB" id="A0A1Q3EF67"/>
<dbReference type="Proteomes" id="UP000188533">
    <property type="component" value="Unassembled WGS sequence"/>
</dbReference>
<evidence type="ECO:0000313" key="2">
    <source>
        <dbReference type="Proteomes" id="UP000188533"/>
    </source>
</evidence>
<reference evidence="1 2" key="2">
    <citation type="submission" date="2017-02" db="EMBL/GenBank/DDBJ databases">
        <title>A genome survey and senescence transcriptome analysis in Lentinula edodes.</title>
        <authorList>
            <person name="Sakamoto Y."/>
            <person name="Nakade K."/>
            <person name="Sato S."/>
            <person name="Yoshida Y."/>
            <person name="Miyazaki K."/>
            <person name="Natsume S."/>
            <person name="Konno N."/>
        </authorList>
    </citation>
    <scope>NUCLEOTIDE SEQUENCE [LARGE SCALE GENOMIC DNA]</scope>
    <source>
        <strain evidence="1 2">NBRC 111202</strain>
    </source>
</reference>
<sequence length="193" mass="21208">MCFRGQLYRRIIFNPLPKASISVKSSCDSRPITETINVEGVCGSSGGLNINSPTEASNLPVIDEAMSTLSREGGELVNVQGVFGVGLNSEGTAPLCHDPGLSFSLIRLEYAMTCDKGLIPVLRLWCFAVAPIARRRRHKPGLSFRRAVKLPFVLKMWRFTATVRSSVFHHFLQIDCVFFSEPHSSLAVPSGLQ</sequence>
<accession>A0A1Q3EF67</accession>
<name>A0A1Q3EF67_LENED</name>